<comment type="caution">
    <text evidence="2">The sequence shown here is derived from an EMBL/GenBank/DDBJ whole genome shotgun (WGS) entry which is preliminary data.</text>
</comment>
<evidence type="ECO:0000256" key="1">
    <source>
        <dbReference type="SAM" id="MobiDB-lite"/>
    </source>
</evidence>
<name>A0A937X1W6_9BACT</name>
<sequence length="276" mass="29115">MAHQRGVIQFVEMPHEVVCDPLAGDALSHDAGLQLQVKLPVSRREAAPVEPVAGVGAIHQPGGRQDLFPCGVALAPDRGAPGLIERFERPVAFLGKDLEQRRAALAVAPYGVVAAQFVVDLPSDDCRMAAEPLGQCAGDATGMVQVRGAGRTVVAAAAGPADLAVGPDRQDFSGQTRGQPGGRCGGRGAKHGRKAGSRGKRDGLFEPVEVELADLGFEAGPRELPHADQLEAGFAHEGEIRRPPAARGLLRVIRRTKRDHPLSLERFGALSESRRA</sequence>
<feature type="region of interest" description="Disordered" evidence="1">
    <location>
        <begin position="166"/>
        <end position="202"/>
    </location>
</feature>
<dbReference type="AlphaFoldDB" id="A0A937X1W6"/>
<dbReference type="EMBL" id="VGJX01000209">
    <property type="protein sequence ID" value="MBM3274419.1"/>
    <property type="molecule type" value="Genomic_DNA"/>
</dbReference>
<evidence type="ECO:0000313" key="2">
    <source>
        <dbReference type="EMBL" id="MBM3274419.1"/>
    </source>
</evidence>
<gene>
    <name evidence="2" type="ORF">FJZ00_04665</name>
</gene>
<evidence type="ECO:0000313" key="3">
    <source>
        <dbReference type="Proteomes" id="UP000703893"/>
    </source>
</evidence>
<accession>A0A937X1W6</accession>
<dbReference type="Proteomes" id="UP000703893">
    <property type="component" value="Unassembled WGS sequence"/>
</dbReference>
<organism evidence="2 3">
    <name type="scientific">Candidatus Tanganyikabacteria bacterium</name>
    <dbReference type="NCBI Taxonomy" id="2961651"/>
    <lineage>
        <taxon>Bacteria</taxon>
        <taxon>Bacillati</taxon>
        <taxon>Candidatus Sericytochromatia</taxon>
        <taxon>Candidatus Tanganyikabacteria</taxon>
    </lineage>
</organism>
<feature type="compositionally biased region" description="Basic residues" evidence="1">
    <location>
        <begin position="188"/>
        <end position="198"/>
    </location>
</feature>
<proteinExistence type="predicted"/>
<reference evidence="2 3" key="1">
    <citation type="submission" date="2019-03" db="EMBL/GenBank/DDBJ databases">
        <title>Lake Tanganyika Metagenome-Assembled Genomes (MAGs).</title>
        <authorList>
            <person name="Tran P."/>
        </authorList>
    </citation>
    <scope>NUCLEOTIDE SEQUENCE [LARGE SCALE GENOMIC DNA]</scope>
    <source>
        <strain evidence="2">K_DeepCast_65m_m2_236</strain>
    </source>
</reference>
<protein>
    <submittedName>
        <fullName evidence="2">Uncharacterized protein</fullName>
    </submittedName>
</protein>